<comment type="pathway">
    <text evidence="1 13">Lipid metabolism; fatty acid biosynthesis.</text>
</comment>
<dbReference type="Proteomes" id="UP000319619">
    <property type="component" value="Unassembled WGS sequence"/>
</dbReference>
<evidence type="ECO:0000256" key="13">
    <source>
        <dbReference type="HAMAP-Rule" id="MF_01815"/>
    </source>
</evidence>
<comment type="catalytic activity">
    <reaction evidence="12">
        <text>malonyl-[ACP] + acetyl-CoA + H(+) = 3-oxobutanoyl-[ACP] + CO2 + CoA</text>
        <dbReference type="Rhea" id="RHEA:12080"/>
        <dbReference type="Rhea" id="RHEA-COMP:9623"/>
        <dbReference type="Rhea" id="RHEA-COMP:9625"/>
        <dbReference type="ChEBI" id="CHEBI:15378"/>
        <dbReference type="ChEBI" id="CHEBI:16526"/>
        <dbReference type="ChEBI" id="CHEBI:57287"/>
        <dbReference type="ChEBI" id="CHEBI:57288"/>
        <dbReference type="ChEBI" id="CHEBI:78449"/>
        <dbReference type="ChEBI" id="CHEBI:78450"/>
        <dbReference type="EC" id="2.3.1.180"/>
    </reaction>
    <physiologicalReaction direction="left-to-right" evidence="12">
        <dbReference type="Rhea" id="RHEA:12081"/>
    </physiologicalReaction>
</comment>
<keyword evidence="9 13" id="KW-0275">Fatty acid biosynthesis</keyword>
<keyword evidence="7 13" id="KW-0276">Fatty acid metabolism</keyword>
<dbReference type="NCBIfam" id="TIGR00747">
    <property type="entry name" value="fabH"/>
    <property type="match status" value="1"/>
</dbReference>
<feature type="region of interest" description="ACP-binding" evidence="13">
    <location>
        <begin position="255"/>
        <end position="259"/>
    </location>
</feature>
<dbReference type="Gene3D" id="3.40.47.10">
    <property type="match status" value="1"/>
</dbReference>
<dbReference type="PANTHER" id="PTHR34069:SF2">
    <property type="entry name" value="BETA-KETOACYL-[ACYL-CARRIER-PROTEIN] SYNTHASE III"/>
    <property type="match status" value="1"/>
</dbReference>
<feature type="active site" evidence="13">
    <location>
        <position position="284"/>
    </location>
</feature>
<comment type="subunit">
    <text evidence="13">Homodimer.</text>
</comment>
<evidence type="ECO:0000313" key="18">
    <source>
        <dbReference type="Proteomes" id="UP000319619"/>
    </source>
</evidence>
<dbReference type="HAMAP" id="MF_01815">
    <property type="entry name" value="FabH"/>
    <property type="match status" value="1"/>
</dbReference>
<dbReference type="GO" id="GO:0005737">
    <property type="term" value="C:cytoplasm"/>
    <property type="evidence" value="ECO:0007669"/>
    <property type="project" value="UniProtKB-SubCell"/>
</dbReference>
<dbReference type="InterPro" id="IPR013747">
    <property type="entry name" value="ACP_syn_III_C"/>
</dbReference>
<dbReference type="GO" id="GO:0006633">
    <property type="term" value="P:fatty acid biosynthetic process"/>
    <property type="evidence" value="ECO:0007669"/>
    <property type="project" value="UniProtKB-UniRule"/>
</dbReference>
<dbReference type="FunFam" id="3.40.47.10:FF:000004">
    <property type="entry name" value="3-oxoacyl-[acyl-carrier-protein] synthase 3"/>
    <property type="match status" value="1"/>
</dbReference>
<evidence type="ECO:0000256" key="12">
    <source>
        <dbReference type="ARBA" id="ARBA00051096"/>
    </source>
</evidence>
<evidence type="ECO:0000256" key="3">
    <source>
        <dbReference type="ARBA" id="ARBA00012333"/>
    </source>
</evidence>
<dbReference type="GO" id="GO:0004315">
    <property type="term" value="F:3-oxoacyl-[acyl-carrier-protein] synthase activity"/>
    <property type="evidence" value="ECO:0007669"/>
    <property type="project" value="InterPro"/>
</dbReference>
<dbReference type="Pfam" id="PF08541">
    <property type="entry name" value="ACP_syn_III_C"/>
    <property type="match status" value="1"/>
</dbReference>
<sequence>MTPRTKIIGTGHSVPERILTNFDLEKMVDTTDQWIIERTGIHERHIKEPEQNNSDFCVEASRQALEEAGLGASELDMIILATVTGDMRFPSTSIFVQARLGAHNAVVFDIGAACSGFLYALSIADNMIATGKYTKILVIGSECMTHVTDWSDRNTCVLFGDGAGAAVVTKSDSEKGIIASYMGSDGRLAHLLYSSGGGTVSPASYESVDNRDHYLKMAGRDVFLHAVKAMGDSAQRALDEAGLTGNDIDLLIPHQANVRIMDATAKRIGIPREKVVINIDRYGNTSAASIPIALNEARRTGRLLPGMTCLMVVFGGGFTWASAIVKF</sequence>
<evidence type="ECO:0000259" key="16">
    <source>
        <dbReference type="Pfam" id="PF08545"/>
    </source>
</evidence>
<feature type="domain" description="Beta-ketoacyl-[acyl-carrier-protein] synthase III C-terminal" evidence="15">
    <location>
        <begin position="238"/>
        <end position="326"/>
    </location>
</feature>
<dbReference type="EMBL" id="NJBN01000001">
    <property type="protein sequence ID" value="TKJ42480.1"/>
    <property type="molecule type" value="Genomic_DNA"/>
</dbReference>
<evidence type="ECO:0000256" key="10">
    <source>
        <dbReference type="ARBA" id="ARBA00023268"/>
    </source>
</evidence>
<feature type="active site" evidence="13">
    <location>
        <position position="114"/>
    </location>
</feature>
<keyword evidence="5 13" id="KW-0444">Lipid biosynthesis</keyword>
<feature type="transmembrane region" description="Helical" evidence="14">
    <location>
        <begin position="303"/>
        <end position="325"/>
    </location>
</feature>
<comment type="caution">
    <text evidence="17">The sequence shown here is derived from an EMBL/GenBank/DDBJ whole genome shotgun (WGS) entry which is preliminary data.</text>
</comment>
<reference evidence="17 18" key="1">
    <citation type="submission" date="2017-06" db="EMBL/GenBank/DDBJ databases">
        <title>Novel microbial phyla capable of carbon fixation and sulfur reduction in deep-sea sediments.</title>
        <authorList>
            <person name="Huang J."/>
            <person name="Baker B."/>
            <person name="Wang Y."/>
        </authorList>
    </citation>
    <scope>NUCLEOTIDE SEQUENCE [LARGE SCALE GENOMIC DNA]</scope>
    <source>
        <strain evidence="17">B3_LCP</strain>
    </source>
</reference>
<comment type="domain">
    <text evidence="13">The last Arg residue of the ACP-binding site is essential for the weak association between ACP/AcpP and FabH.</text>
</comment>
<evidence type="ECO:0000256" key="14">
    <source>
        <dbReference type="SAM" id="Phobius"/>
    </source>
</evidence>
<dbReference type="AlphaFoldDB" id="A0A532V5L2"/>
<gene>
    <name evidence="13" type="primary">fabH</name>
    <name evidence="17" type="ORF">CEE37_02000</name>
</gene>
<comment type="similarity">
    <text evidence="2 13">Belongs to the thiolase-like superfamily. FabH family.</text>
</comment>
<keyword evidence="8 13" id="KW-0443">Lipid metabolism</keyword>
<feature type="active site" evidence="13">
    <location>
        <position position="254"/>
    </location>
</feature>
<accession>A0A532V5L2</accession>
<feature type="domain" description="Beta-ketoacyl-[acyl-carrier-protein] synthase III N-terminal" evidence="16">
    <location>
        <begin position="108"/>
        <end position="186"/>
    </location>
</feature>
<keyword evidence="14" id="KW-1133">Transmembrane helix</keyword>
<comment type="function">
    <text evidence="13">Catalyzes the condensation reaction of fatty acid synthesis by the addition to an acyl acceptor of two carbons from malonyl-ACP. Catalyzes the first condensation reaction which initiates fatty acid synthesis and may therefore play a role in governing the total rate of fatty acid production. Possesses both acetoacetyl-ACP synthase and acetyl transacylase activities. Its substrate specificity determines the biosynthesis of branched-chain and/or straight-chain of fatty acids.</text>
</comment>
<evidence type="ECO:0000256" key="2">
    <source>
        <dbReference type="ARBA" id="ARBA00008642"/>
    </source>
</evidence>
<name>A0A532V5L2_UNCL8</name>
<evidence type="ECO:0000256" key="11">
    <source>
        <dbReference type="ARBA" id="ARBA00023315"/>
    </source>
</evidence>
<keyword evidence="4 13" id="KW-0963">Cytoplasm</keyword>
<evidence type="ECO:0000256" key="9">
    <source>
        <dbReference type="ARBA" id="ARBA00023160"/>
    </source>
</evidence>
<dbReference type="PANTHER" id="PTHR34069">
    <property type="entry name" value="3-OXOACYL-[ACYL-CARRIER-PROTEIN] SYNTHASE 3"/>
    <property type="match status" value="1"/>
</dbReference>
<organism evidence="17 18">
    <name type="scientific">candidate division LCP-89 bacterium B3_LCP</name>
    <dbReference type="NCBI Taxonomy" id="2012998"/>
    <lineage>
        <taxon>Bacteria</taxon>
        <taxon>Pseudomonadati</taxon>
        <taxon>Bacteria division LCP-89</taxon>
    </lineage>
</organism>
<evidence type="ECO:0000256" key="5">
    <source>
        <dbReference type="ARBA" id="ARBA00022516"/>
    </source>
</evidence>
<dbReference type="NCBIfam" id="NF006829">
    <property type="entry name" value="PRK09352.1"/>
    <property type="match status" value="1"/>
</dbReference>
<dbReference type="EC" id="2.3.1.180" evidence="3 13"/>
<keyword evidence="14" id="KW-0472">Membrane</keyword>
<proteinExistence type="inferred from homology"/>
<evidence type="ECO:0000256" key="6">
    <source>
        <dbReference type="ARBA" id="ARBA00022679"/>
    </source>
</evidence>
<dbReference type="SUPFAM" id="SSF53901">
    <property type="entry name" value="Thiolase-like"/>
    <property type="match status" value="1"/>
</dbReference>
<protein>
    <recommendedName>
        <fullName evidence="3 13">Beta-ketoacyl-[acyl-carrier-protein] synthase III</fullName>
        <shortName evidence="13">Beta-ketoacyl-ACP synthase III</shortName>
        <shortName evidence="13">KAS III</shortName>
        <ecNumber evidence="3 13">2.3.1.180</ecNumber>
    </recommendedName>
    <alternativeName>
        <fullName evidence="13">3-oxoacyl-[acyl-carrier-protein] synthase 3</fullName>
    </alternativeName>
    <alternativeName>
        <fullName evidence="13">3-oxoacyl-[acyl-carrier-protein] synthase III</fullName>
    </alternativeName>
</protein>
<evidence type="ECO:0000259" key="15">
    <source>
        <dbReference type="Pfam" id="PF08541"/>
    </source>
</evidence>
<dbReference type="GO" id="GO:0033818">
    <property type="term" value="F:beta-ketoacyl-acyl-carrier-protein synthase III activity"/>
    <property type="evidence" value="ECO:0007669"/>
    <property type="project" value="UniProtKB-UniRule"/>
</dbReference>
<dbReference type="CDD" id="cd00830">
    <property type="entry name" value="KAS_III"/>
    <property type="match status" value="1"/>
</dbReference>
<evidence type="ECO:0000256" key="7">
    <source>
        <dbReference type="ARBA" id="ARBA00022832"/>
    </source>
</evidence>
<dbReference type="InterPro" id="IPR013751">
    <property type="entry name" value="ACP_syn_III_N"/>
</dbReference>
<dbReference type="GO" id="GO:0044550">
    <property type="term" value="P:secondary metabolite biosynthetic process"/>
    <property type="evidence" value="ECO:0007669"/>
    <property type="project" value="TreeGrafter"/>
</dbReference>
<keyword evidence="14" id="KW-0812">Transmembrane</keyword>
<evidence type="ECO:0000256" key="4">
    <source>
        <dbReference type="ARBA" id="ARBA00022490"/>
    </source>
</evidence>
<comment type="subcellular location">
    <subcellularLocation>
        <location evidence="13">Cytoplasm</location>
    </subcellularLocation>
</comment>
<dbReference type="InterPro" id="IPR004655">
    <property type="entry name" value="FabH"/>
</dbReference>
<dbReference type="InterPro" id="IPR016039">
    <property type="entry name" value="Thiolase-like"/>
</dbReference>
<keyword evidence="11 13" id="KW-0012">Acyltransferase</keyword>
<keyword evidence="6 13" id="KW-0808">Transferase</keyword>
<evidence type="ECO:0000313" key="17">
    <source>
        <dbReference type="EMBL" id="TKJ42480.1"/>
    </source>
</evidence>
<dbReference type="Pfam" id="PF08545">
    <property type="entry name" value="ACP_syn_III"/>
    <property type="match status" value="1"/>
</dbReference>
<evidence type="ECO:0000256" key="1">
    <source>
        <dbReference type="ARBA" id="ARBA00005194"/>
    </source>
</evidence>
<dbReference type="UniPathway" id="UPA00094"/>
<keyword evidence="10 13" id="KW-0511">Multifunctional enzyme</keyword>
<evidence type="ECO:0000256" key="8">
    <source>
        <dbReference type="ARBA" id="ARBA00023098"/>
    </source>
</evidence>